<evidence type="ECO:0000256" key="1">
    <source>
        <dbReference type="SAM" id="MobiDB-lite"/>
    </source>
</evidence>
<gene>
    <name evidence="2" type="ORF">JZ751_025452</name>
</gene>
<dbReference type="InterPro" id="IPR011993">
    <property type="entry name" value="PH-like_dom_sf"/>
</dbReference>
<dbReference type="SUPFAM" id="SSF50729">
    <property type="entry name" value="PH domain-like"/>
    <property type="match status" value="1"/>
</dbReference>
<dbReference type="OrthoDB" id="1854502at2759"/>
<dbReference type="Gene3D" id="2.30.29.30">
    <property type="entry name" value="Pleckstrin-homology domain (PH domain)/Phosphotyrosine-binding domain (PTB)"/>
    <property type="match status" value="1"/>
</dbReference>
<dbReference type="EMBL" id="JAFBMS010000063">
    <property type="protein sequence ID" value="KAG9338614.1"/>
    <property type="molecule type" value="Genomic_DNA"/>
</dbReference>
<feature type="compositionally biased region" description="Basic residues" evidence="1">
    <location>
        <begin position="1"/>
        <end position="11"/>
    </location>
</feature>
<feature type="compositionally biased region" description="Low complexity" evidence="1">
    <location>
        <begin position="153"/>
        <end position="162"/>
    </location>
</feature>
<feature type="region of interest" description="Disordered" evidence="1">
    <location>
        <begin position="1"/>
        <end position="47"/>
    </location>
</feature>
<feature type="compositionally biased region" description="Pro residues" evidence="1">
    <location>
        <begin position="119"/>
        <end position="134"/>
    </location>
</feature>
<reference evidence="2" key="1">
    <citation type="thesis" date="2021" institute="BYU ScholarsArchive" country="Provo, UT, USA">
        <title>Applications of and Algorithms for Genome Assembly and Genomic Analyses with an Emphasis on Marine Teleosts.</title>
        <authorList>
            <person name="Pickett B.D."/>
        </authorList>
    </citation>
    <scope>NUCLEOTIDE SEQUENCE</scope>
    <source>
        <strain evidence="2">HI-2016</strain>
    </source>
</reference>
<name>A0A8T2NF38_9TELE</name>
<organism evidence="2 3">
    <name type="scientific">Albula glossodonta</name>
    <name type="common">roundjaw bonefish</name>
    <dbReference type="NCBI Taxonomy" id="121402"/>
    <lineage>
        <taxon>Eukaryota</taxon>
        <taxon>Metazoa</taxon>
        <taxon>Chordata</taxon>
        <taxon>Craniata</taxon>
        <taxon>Vertebrata</taxon>
        <taxon>Euteleostomi</taxon>
        <taxon>Actinopterygii</taxon>
        <taxon>Neopterygii</taxon>
        <taxon>Teleostei</taxon>
        <taxon>Albuliformes</taxon>
        <taxon>Albulidae</taxon>
        <taxon>Albula</taxon>
    </lineage>
</organism>
<sequence>MSQHHHQRGPHSRALSAEERSSSPAPRTSTPTHKSSYSSSSSHRDSRQRFFVLDNGILKYTKSPIDIQKGKLHGSIDVGLSVMSIKKRARRIDLDTEEHIYHLKNEIVRSPRDASLRTFPPPTTPESPQPPPPAAHDAKAKPSSLPWPPSRPPSSSLPTSYSNGQSKVAAWLQESEEMDKCAEELSNCQSSLSELSRLLKNLEILQRTQSAPNFTDMQVGWDAV</sequence>
<protein>
    <submittedName>
        <fullName evidence="2">Uncharacterized protein</fullName>
    </submittedName>
</protein>
<accession>A0A8T2NF38</accession>
<feature type="compositionally biased region" description="Low complexity" evidence="1">
    <location>
        <begin position="22"/>
        <end position="41"/>
    </location>
</feature>
<evidence type="ECO:0000313" key="3">
    <source>
        <dbReference type="Proteomes" id="UP000824540"/>
    </source>
</evidence>
<evidence type="ECO:0000313" key="2">
    <source>
        <dbReference type="EMBL" id="KAG9338614.1"/>
    </source>
</evidence>
<proteinExistence type="predicted"/>
<comment type="caution">
    <text evidence="2">The sequence shown here is derived from an EMBL/GenBank/DDBJ whole genome shotgun (WGS) entry which is preliminary data.</text>
</comment>
<keyword evidence="3" id="KW-1185">Reference proteome</keyword>
<dbReference type="AlphaFoldDB" id="A0A8T2NF38"/>
<dbReference type="Proteomes" id="UP000824540">
    <property type="component" value="Unassembled WGS sequence"/>
</dbReference>
<feature type="region of interest" description="Disordered" evidence="1">
    <location>
        <begin position="111"/>
        <end position="163"/>
    </location>
</feature>